<dbReference type="PROSITE" id="PS50263">
    <property type="entry name" value="CN_HYDROLASE"/>
    <property type="match status" value="1"/>
</dbReference>
<dbReference type="CDD" id="cd07572">
    <property type="entry name" value="nit"/>
    <property type="match status" value="1"/>
</dbReference>
<dbReference type="Pfam" id="PF00795">
    <property type="entry name" value="CN_hydrolase"/>
    <property type="match status" value="1"/>
</dbReference>
<accession>A0ABY8N8K9</accession>
<dbReference type="Proteomes" id="UP001236500">
    <property type="component" value="Chromosome"/>
</dbReference>
<reference evidence="3 4" key="1">
    <citation type="submission" date="2023-02" db="EMBL/GenBank/DDBJ databases">
        <title>Description and genomic characterization of Microbulbifer bruguierae sp. nov., isolated from the sediment of mangrove plant Bruguiera sexangula.</title>
        <authorList>
            <person name="Long M."/>
        </authorList>
    </citation>
    <scope>NUCLEOTIDE SEQUENCE [LARGE SCALE GENOMIC DNA]</scope>
    <source>
        <strain evidence="3 4">H12</strain>
    </source>
</reference>
<gene>
    <name evidence="3" type="ORF">PVT68_10635</name>
</gene>
<proteinExistence type="predicted"/>
<evidence type="ECO:0000256" key="1">
    <source>
        <dbReference type="ARBA" id="ARBA00022801"/>
    </source>
</evidence>
<evidence type="ECO:0000313" key="3">
    <source>
        <dbReference type="EMBL" id="WGL15231.1"/>
    </source>
</evidence>
<dbReference type="InterPro" id="IPR036526">
    <property type="entry name" value="C-N_Hydrolase_sf"/>
</dbReference>
<evidence type="ECO:0000313" key="4">
    <source>
        <dbReference type="Proteomes" id="UP001236500"/>
    </source>
</evidence>
<sequence length="283" mass="30847">MKNVCVAAVQMVSGDNVKDNLIRAKKLVADAANRGAKLVLLPENFAHLSGTGSFSVAEHFVRDGNTCAELHPIQYALKTWSAELGIWLVGGAQPLLERPDGNHTEGERSRSACLVYDDQGHLQARYDKMHLFDVDVADAAGRYRESATIEAGESPCVANSSWAGLGLTICFDLRFPELYRHLAMAGAEVFLVPAAFTYTTGEAHWMTLLRARAIENGCYIIAANQGGSHSPKRRTWGHSAIIDPWGEILAEAGEGESVITAVLDAEKLTKVRQSMPLLSMRRL</sequence>
<dbReference type="InterPro" id="IPR003010">
    <property type="entry name" value="C-N_Hydrolase"/>
</dbReference>
<dbReference type="PANTHER" id="PTHR23088:SF27">
    <property type="entry name" value="DEAMINATED GLUTATHIONE AMIDASE"/>
    <property type="match status" value="1"/>
</dbReference>
<dbReference type="GO" id="GO:0016787">
    <property type="term" value="F:hydrolase activity"/>
    <property type="evidence" value="ECO:0007669"/>
    <property type="project" value="UniProtKB-KW"/>
</dbReference>
<dbReference type="InterPro" id="IPR045254">
    <property type="entry name" value="Nit1/2_C-N_Hydrolase"/>
</dbReference>
<feature type="domain" description="CN hydrolase" evidence="2">
    <location>
        <begin position="4"/>
        <end position="265"/>
    </location>
</feature>
<dbReference type="EMBL" id="CP118605">
    <property type="protein sequence ID" value="WGL15231.1"/>
    <property type="molecule type" value="Genomic_DNA"/>
</dbReference>
<evidence type="ECO:0000259" key="2">
    <source>
        <dbReference type="PROSITE" id="PS50263"/>
    </source>
</evidence>
<dbReference type="SUPFAM" id="SSF56317">
    <property type="entry name" value="Carbon-nitrogen hydrolase"/>
    <property type="match status" value="1"/>
</dbReference>
<organism evidence="3 4">
    <name type="scientific">Microbulbifer bruguierae</name>
    <dbReference type="NCBI Taxonomy" id="3029061"/>
    <lineage>
        <taxon>Bacteria</taxon>
        <taxon>Pseudomonadati</taxon>
        <taxon>Pseudomonadota</taxon>
        <taxon>Gammaproteobacteria</taxon>
        <taxon>Cellvibrionales</taxon>
        <taxon>Microbulbiferaceae</taxon>
        <taxon>Microbulbifer</taxon>
    </lineage>
</organism>
<protein>
    <submittedName>
        <fullName evidence="3">Carbon-nitrogen hydrolase family protein</fullName>
    </submittedName>
</protein>
<keyword evidence="1 3" id="KW-0378">Hydrolase</keyword>
<dbReference type="PANTHER" id="PTHR23088">
    <property type="entry name" value="NITRILASE-RELATED"/>
    <property type="match status" value="1"/>
</dbReference>
<dbReference type="Gene3D" id="3.60.110.10">
    <property type="entry name" value="Carbon-nitrogen hydrolase"/>
    <property type="match status" value="1"/>
</dbReference>
<name>A0ABY8N8K9_9GAMM</name>
<dbReference type="RefSeq" id="WP_280317861.1">
    <property type="nucleotide sequence ID" value="NZ_CP118605.1"/>
</dbReference>
<keyword evidence="4" id="KW-1185">Reference proteome</keyword>